<feature type="compositionally biased region" description="Basic and acidic residues" evidence="1">
    <location>
        <begin position="746"/>
        <end position="756"/>
    </location>
</feature>
<reference evidence="2 3" key="1">
    <citation type="submission" date="2023-02" db="EMBL/GenBank/DDBJ databases">
        <title>LHISI_Scaffold_Assembly.</title>
        <authorList>
            <person name="Stuart O.P."/>
            <person name="Cleave R."/>
            <person name="Magrath M.J.L."/>
            <person name="Mikheyev A.S."/>
        </authorList>
    </citation>
    <scope>NUCLEOTIDE SEQUENCE [LARGE SCALE GENOMIC DNA]</scope>
    <source>
        <strain evidence="2">Daus_M_001</strain>
        <tissue evidence="2">Leg muscle</tissue>
    </source>
</reference>
<sequence>MKGRGKREITEKTRRPTASYGTILTCENPGVNRPGLNPVRLELCILEEGGRHTVGRENQYRAQFSETPLWSENRANPAHVRNTILPHIQTHAGRVSPGNSARIAAAEDRRSNRSIDASDVTVQSFPGTTTIAKGGPERGLKPRPKRRQANGPQQRKFVRKRCDTLLRRGRFRCDPRPGSSRRSVVSCKGLSEEIWAALNTEVQRRNERAERGGGGGGPRKNPPTRASSSTITTYENPGATPPPPPGIEPGSPRWEAILAVRKKMGYGYWGHGRLYCVNTPTLTRSDAMIFLYVPGTASLDHMGFYGYKLFTVKGSRDDIERYRYHGRKVYKEWENSIISEEQYGVGKQGRDGSRVRGGGRGTGEAISRLEVESRGINQMRGGTERKYQEEIGTERRMVSGGERMREWHQGWRENERRMASGGENERRIVLAGEIREGTRGTCPCVPRQICPSTDRRRRSSFSMAELNGAGLLNGARRGSVNGRLTSLLARHVAKRDPGGEVADLVARGELLNGGGCRHVADTRTRSQPLLSLLRGEGSHSVSPIMEGLLCGHQNPPASGIVQHDSHITCENPGVNPYRHADVARRSVRRESRQNFRKTRYFSSELIATATEPTTIVVVRAAAMNWDAPNSANIIKRGRSLVQLGDPPGTTRSSSSPPGLRVVIPPTLSIGLSLRESSRVIQQLPPLQLQSTDWSAKRIVGGGGDRESRGIPLVGFLEQLEKTQQLLNSHSPPEHVREAFGPGCHGRGREREKERGGLWGEDDARGWVLHERSRVLIPAINTERHVSSGNWVTRTSPLNEPRRCRSTRGVRGDEGHHTSPPPRTKVRGHARTSASRATAKPKQIETKESLTAVAERLACSPPTKTNRVRSPAASKSHITNNSLHVYAQLTVLNDNTHVLSGYGVEEQYVKRHSMAKRQLRTTNIHVDQISTILMLKAVHDKRCCPRRGTQRPQLHGKEVCEEGDTRCNNGLTLKMRSPYGHQASCLPKRRTLPSAEWCVLTMLEGRLSFLCFLKMYRRPK</sequence>
<dbReference type="Proteomes" id="UP001159363">
    <property type="component" value="Chromosome 1"/>
</dbReference>
<evidence type="ECO:0000256" key="1">
    <source>
        <dbReference type="SAM" id="MobiDB-lite"/>
    </source>
</evidence>
<organism evidence="2 3">
    <name type="scientific">Dryococelus australis</name>
    <dbReference type="NCBI Taxonomy" id="614101"/>
    <lineage>
        <taxon>Eukaryota</taxon>
        <taxon>Metazoa</taxon>
        <taxon>Ecdysozoa</taxon>
        <taxon>Arthropoda</taxon>
        <taxon>Hexapoda</taxon>
        <taxon>Insecta</taxon>
        <taxon>Pterygota</taxon>
        <taxon>Neoptera</taxon>
        <taxon>Polyneoptera</taxon>
        <taxon>Phasmatodea</taxon>
        <taxon>Verophasmatodea</taxon>
        <taxon>Anareolatae</taxon>
        <taxon>Phasmatidae</taxon>
        <taxon>Eurycanthinae</taxon>
        <taxon>Dryococelus</taxon>
    </lineage>
</organism>
<evidence type="ECO:0000313" key="2">
    <source>
        <dbReference type="EMBL" id="KAJ8896173.1"/>
    </source>
</evidence>
<keyword evidence="3" id="KW-1185">Reference proteome</keyword>
<comment type="caution">
    <text evidence="2">The sequence shown here is derived from an EMBL/GenBank/DDBJ whole genome shotgun (WGS) entry which is preliminary data.</text>
</comment>
<protein>
    <submittedName>
        <fullName evidence="2">Uncharacterized protein</fullName>
    </submittedName>
</protein>
<name>A0ABQ9IHK3_9NEOP</name>
<feature type="region of interest" description="Disordered" evidence="1">
    <location>
        <begin position="126"/>
        <end position="160"/>
    </location>
</feature>
<accession>A0ABQ9IHK3</accession>
<feature type="region of interest" description="Disordered" evidence="1">
    <location>
        <begin position="202"/>
        <end position="251"/>
    </location>
</feature>
<feature type="region of interest" description="Disordered" evidence="1">
    <location>
        <begin position="790"/>
        <end position="844"/>
    </location>
</feature>
<dbReference type="EMBL" id="JARBHB010000001">
    <property type="protein sequence ID" value="KAJ8896173.1"/>
    <property type="molecule type" value="Genomic_DNA"/>
</dbReference>
<feature type="region of interest" description="Disordered" evidence="1">
    <location>
        <begin position="727"/>
        <end position="756"/>
    </location>
</feature>
<proteinExistence type="predicted"/>
<gene>
    <name evidence="2" type="ORF">PR048_001516</name>
</gene>
<feature type="compositionally biased region" description="Polar residues" evidence="1">
    <location>
        <begin position="224"/>
        <end position="235"/>
    </location>
</feature>
<feature type="compositionally biased region" description="Basic and acidic residues" evidence="1">
    <location>
        <begin position="202"/>
        <end position="211"/>
    </location>
</feature>
<evidence type="ECO:0000313" key="3">
    <source>
        <dbReference type="Proteomes" id="UP001159363"/>
    </source>
</evidence>